<accession>A0A8T1ML33</accession>
<name>A0A8T1ML33_CLOSI</name>
<organism evidence="1 2">
    <name type="scientific">Clonorchis sinensis</name>
    <name type="common">Chinese liver fluke</name>
    <dbReference type="NCBI Taxonomy" id="79923"/>
    <lineage>
        <taxon>Eukaryota</taxon>
        <taxon>Metazoa</taxon>
        <taxon>Spiralia</taxon>
        <taxon>Lophotrochozoa</taxon>
        <taxon>Platyhelminthes</taxon>
        <taxon>Trematoda</taxon>
        <taxon>Digenea</taxon>
        <taxon>Opisthorchiida</taxon>
        <taxon>Opisthorchiata</taxon>
        <taxon>Opisthorchiidae</taxon>
        <taxon>Clonorchis</taxon>
    </lineage>
</organism>
<dbReference type="Proteomes" id="UP000286415">
    <property type="component" value="Unassembled WGS sequence"/>
</dbReference>
<evidence type="ECO:0000313" key="1">
    <source>
        <dbReference type="EMBL" id="KAG5450107.1"/>
    </source>
</evidence>
<proteinExistence type="predicted"/>
<keyword evidence="2" id="KW-1185">Reference proteome</keyword>
<sequence length="55" mass="6251">MFKLPEFGMFASLLASPDALYEREAVKFQSIDLFGSKRHVSQQLRSEKSCALRSV</sequence>
<dbReference type="EMBL" id="NIRI02000042">
    <property type="protein sequence ID" value="KAG5450107.1"/>
    <property type="molecule type" value="Genomic_DNA"/>
</dbReference>
<reference evidence="1 2" key="2">
    <citation type="journal article" date="2021" name="Genomics">
        <title>High-quality reference genome for Clonorchis sinensis.</title>
        <authorList>
            <person name="Young N.D."/>
            <person name="Stroehlein A.J."/>
            <person name="Kinkar L."/>
            <person name="Wang T."/>
            <person name="Sohn W.M."/>
            <person name="Chang B.C.H."/>
            <person name="Kaur P."/>
            <person name="Weisz D."/>
            <person name="Dudchenko O."/>
            <person name="Aiden E.L."/>
            <person name="Korhonen P.K."/>
            <person name="Gasser R.B."/>
        </authorList>
    </citation>
    <scope>NUCLEOTIDE SEQUENCE [LARGE SCALE GENOMIC DNA]</scope>
    <source>
        <strain evidence="1">Cs-k2</strain>
    </source>
</reference>
<gene>
    <name evidence="1" type="ORF">CSKR_201118</name>
</gene>
<comment type="caution">
    <text evidence="1">The sequence shown here is derived from an EMBL/GenBank/DDBJ whole genome shotgun (WGS) entry which is preliminary data.</text>
</comment>
<reference evidence="1 2" key="1">
    <citation type="journal article" date="2018" name="Biotechnol. Adv.">
        <title>Improved genomic resources and new bioinformatic workflow for the carcinogenic parasite Clonorchis sinensis: Biotechnological implications.</title>
        <authorList>
            <person name="Wang D."/>
            <person name="Korhonen P.K."/>
            <person name="Gasser R.B."/>
            <person name="Young N.D."/>
        </authorList>
    </citation>
    <scope>NUCLEOTIDE SEQUENCE [LARGE SCALE GENOMIC DNA]</scope>
    <source>
        <strain evidence="1">Cs-k2</strain>
    </source>
</reference>
<evidence type="ECO:0000313" key="2">
    <source>
        <dbReference type="Proteomes" id="UP000286415"/>
    </source>
</evidence>
<dbReference type="AlphaFoldDB" id="A0A8T1ML33"/>
<protein>
    <submittedName>
        <fullName evidence="1">Uncharacterized protein</fullName>
    </submittedName>
</protein>